<evidence type="ECO:0000256" key="7">
    <source>
        <dbReference type="ARBA" id="ARBA00022801"/>
    </source>
</evidence>
<evidence type="ECO:0000256" key="1">
    <source>
        <dbReference type="ARBA" id="ARBA00004236"/>
    </source>
</evidence>
<keyword evidence="3" id="KW-0121">Carboxypeptidase</keyword>
<name>A0ABU8HEU9_9BACI</name>
<evidence type="ECO:0000313" key="18">
    <source>
        <dbReference type="Proteomes" id="UP001312865"/>
    </source>
</evidence>
<comment type="subcellular location">
    <subcellularLocation>
        <location evidence="1">Cell membrane</location>
    </subcellularLocation>
</comment>
<keyword evidence="4" id="KW-0645">Protease</keyword>
<dbReference type="EC" id="2.4.-.-" evidence="17"/>
<keyword evidence="12" id="KW-0961">Cell wall biogenesis/degradation</keyword>
<gene>
    <name evidence="17" type="ORF">WAK64_12075</name>
</gene>
<evidence type="ECO:0000256" key="11">
    <source>
        <dbReference type="ARBA" id="ARBA00023268"/>
    </source>
</evidence>
<comment type="caution">
    <text evidence="17">The sequence shown here is derived from an EMBL/GenBank/DDBJ whole genome shotgun (WGS) entry which is preliminary data.</text>
</comment>
<evidence type="ECO:0000259" key="15">
    <source>
        <dbReference type="Pfam" id="PF00905"/>
    </source>
</evidence>
<keyword evidence="7" id="KW-0378">Hydrolase</keyword>
<dbReference type="EMBL" id="JBBAXC010000009">
    <property type="protein sequence ID" value="MEI5907790.1"/>
    <property type="molecule type" value="Genomic_DNA"/>
</dbReference>
<evidence type="ECO:0000256" key="2">
    <source>
        <dbReference type="ARBA" id="ARBA00022475"/>
    </source>
</evidence>
<feature type="domain" description="Glycosyl transferase family 51" evidence="16">
    <location>
        <begin position="60"/>
        <end position="234"/>
    </location>
</feature>
<evidence type="ECO:0000256" key="14">
    <source>
        <dbReference type="ARBA" id="ARBA00049902"/>
    </source>
</evidence>
<evidence type="ECO:0000256" key="6">
    <source>
        <dbReference type="ARBA" id="ARBA00022679"/>
    </source>
</evidence>
<dbReference type="Gene3D" id="3.40.710.10">
    <property type="entry name" value="DD-peptidase/beta-lactamase superfamily"/>
    <property type="match status" value="1"/>
</dbReference>
<dbReference type="RefSeq" id="WP_336587230.1">
    <property type="nucleotide sequence ID" value="NZ_JBBAXC010000009.1"/>
</dbReference>
<comment type="catalytic activity">
    <reaction evidence="13">
        <text>Preferential cleavage: (Ac)2-L-Lys-D-Ala-|-D-Ala. Also transpeptidation of peptidyl-alanyl moieties that are N-acyl substituents of D-alanine.</text>
        <dbReference type="EC" id="3.4.16.4"/>
    </reaction>
</comment>
<dbReference type="InterPro" id="IPR023346">
    <property type="entry name" value="Lysozyme-like_dom_sf"/>
</dbReference>
<dbReference type="InterPro" id="IPR036950">
    <property type="entry name" value="PBP_transglycosylase"/>
</dbReference>
<dbReference type="SUPFAM" id="SSF53955">
    <property type="entry name" value="Lysozyme-like"/>
    <property type="match status" value="1"/>
</dbReference>
<evidence type="ECO:0000256" key="3">
    <source>
        <dbReference type="ARBA" id="ARBA00022645"/>
    </source>
</evidence>
<dbReference type="PANTHER" id="PTHR32282:SF11">
    <property type="entry name" value="PENICILLIN-BINDING PROTEIN 1B"/>
    <property type="match status" value="1"/>
</dbReference>
<evidence type="ECO:0000256" key="13">
    <source>
        <dbReference type="ARBA" id="ARBA00034000"/>
    </source>
</evidence>
<keyword evidence="9" id="KW-0573">Peptidoglycan synthesis</keyword>
<evidence type="ECO:0000256" key="8">
    <source>
        <dbReference type="ARBA" id="ARBA00022960"/>
    </source>
</evidence>
<dbReference type="SUPFAM" id="SSF56601">
    <property type="entry name" value="beta-lactamase/transpeptidase-like"/>
    <property type="match status" value="1"/>
</dbReference>
<sequence>MRSLTGYSFIAFLLPAFLLLLYFTDEEASKAKSFQQQMDSIINDKDINLSITSVMLDHNGQVFSELNKPYRSFAPSEEIPIFLKDLLIYSEDQNFYEHIGFDAGAILRALVKNLVFTHIQQGGSTITQQLARNLYLDQEKTYNRKLTELFYAYELEQKYSKDEILELYLNVIYFSNGIYGAQSAAEHYFQKTLNELSRSELAFIASIPNNPNKYDPIKHFEETKKRQERLLDSLVLAKKLSQEEAYSLKKEKIHLNLRKHENLYPDYAVYVEEELKQLISQQEGFSVRIEQAQSEEEKEWISELLSERVDQVIASGVVLHTNLDPAMQEKTIAAVKKHLPYNQVEGAAVVIDNATRQIIAMSGGKEYKKYYFHRAFQAFRQPGSSIKPLLVYGPYIERFDPSIYESVNSNTYCINGYCPTNYGNVQYGMVSLQTAFARSLNSPAIRLVEKVGLDEAFSYLNPFSFDRVEKKDKTYAAAIGGFTNGMSPLEMTRSYSSFIDGRYIEPHALEKVVDDQGNILYEWNTSEKELWSSGTVKKIRTLLHSSAVNGTGRPAYVSKPYVGIKTGTTNQYFDYWTVGLTNDFTTGVWVGHDIPKNMKTIENNRPSHLIWRDIMK</sequence>
<accession>A0ABU8HEU9</accession>
<feature type="domain" description="Penicillin-binding protein transpeptidase" evidence="15">
    <location>
        <begin position="346"/>
        <end position="583"/>
    </location>
</feature>
<keyword evidence="10" id="KW-0472">Membrane</keyword>
<keyword evidence="8" id="KW-0133">Cell shape</keyword>
<keyword evidence="11" id="KW-0511">Multifunctional enzyme</keyword>
<dbReference type="InterPro" id="IPR001460">
    <property type="entry name" value="PCN-bd_Tpept"/>
</dbReference>
<dbReference type="PANTHER" id="PTHR32282">
    <property type="entry name" value="BINDING PROTEIN TRANSPEPTIDASE, PUTATIVE-RELATED"/>
    <property type="match status" value="1"/>
</dbReference>
<dbReference type="GO" id="GO:0016757">
    <property type="term" value="F:glycosyltransferase activity"/>
    <property type="evidence" value="ECO:0007669"/>
    <property type="project" value="UniProtKB-KW"/>
</dbReference>
<comment type="catalytic activity">
    <reaction evidence="14">
        <text>[GlcNAc-(1-&gt;4)-Mur2Ac(oyl-L-Ala-gamma-D-Glu-L-Lys-D-Ala-D-Ala)](n)-di-trans,octa-cis-undecaprenyl diphosphate + beta-D-GlcNAc-(1-&gt;4)-Mur2Ac(oyl-L-Ala-gamma-D-Glu-L-Lys-D-Ala-D-Ala)-di-trans,octa-cis-undecaprenyl diphosphate = [GlcNAc-(1-&gt;4)-Mur2Ac(oyl-L-Ala-gamma-D-Glu-L-Lys-D-Ala-D-Ala)](n+1)-di-trans,octa-cis-undecaprenyl diphosphate + di-trans,octa-cis-undecaprenyl diphosphate + H(+)</text>
        <dbReference type="Rhea" id="RHEA:23708"/>
        <dbReference type="Rhea" id="RHEA-COMP:9602"/>
        <dbReference type="Rhea" id="RHEA-COMP:9603"/>
        <dbReference type="ChEBI" id="CHEBI:15378"/>
        <dbReference type="ChEBI" id="CHEBI:58405"/>
        <dbReference type="ChEBI" id="CHEBI:60033"/>
        <dbReference type="ChEBI" id="CHEBI:78435"/>
        <dbReference type="EC" id="2.4.99.28"/>
    </reaction>
</comment>
<evidence type="ECO:0000256" key="10">
    <source>
        <dbReference type="ARBA" id="ARBA00023136"/>
    </source>
</evidence>
<evidence type="ECO:0000256" key="12">
    <source>
        <dbReference type="ARBA" id="ARBA00023316"/>
    </source>
</evidence>
<proteinExistence type="predicted"/>
<dbReference type="InterPro" id="IPR050396">
    <property type="entry name" value="Glycosyltr_51/Transpeptidase"/>
</dbReference>
<keyword evidence="6 17" id="KW-0808">Transferase</keyword>
<dbReference type="InterPro" id="IPR001264">
    <property type="entry name" value="Glyco_trans_51"/>
</dbReference>
<dbReference type="Pfam" id="PF00905">
    <property type="entry name" value="Transpeptidase"/>
    <property type="match status" value="1"/>
</dbReference>
<organism evidence="17 18">
    <name type="scientific">Bacillus spongiae</name>
    <dbReference type="NCBI Taxonomy" id="2683610"/>
    <lineage>
        <taxon>Bacteria</taxon>
        <taxon>Bacillati</taxon>
        <taxon>Bacillota</taxon>
        <taxon>Bacilli</taxon>
        <taxon>Bacillales</taxon>
        <taxon>Bacillaceae</taxon>
        <taxon>Bacillus</taxon>
    </lineage>
</organism>
<keyword evidence="18" id="KW-1185">Reference proteome</keyword>
<evidence type="ECO:0000313" key="17">
    <source>
        <dbReference type="EMBL" id="MEI5907790.1"/>
    </source>
</evidence>
<evidence type="ECO:0000256" key="9">
    <source>
        <dbReference type="ARBA" id="ARBA00022984"/>
    </source>
</evidence>
<dbReference type="Pfam" id="PF00912">
    <property type="entry name" value="Transgly"/>
    <property type="match status" value="1"/>
</dbReference>
<dbReference type="InterPro" id="IPR012338">
    <property type="entry name" value="Beta-lactam/transpept-like"/>
</dbReference>
<evidence type="ECO:0000256" key="4">
    <source>
        <dbReference type="ARBA" id="ARBA00022670"/>
    </source>
</evidence>
<keyword evidence="2" id="KW-1003">Cell membrane</keyword>
<evidence type="ECO:0000259" key="16">
    <source>
        <dbReference type="Pfam" id="PF00912"/>
    </source>
</evidence>
<keyword evidence="5 17" id="KW-0328">Glycosyltransferase</keyword>
<dbReference type="Gene3D" id="1.10.3810.10">
    <property type="entry name" value="Biosynthetic peptidoglycan transglycosylase-like"/>
    <property type="match status" value="1"/>
</dbReference>
<protein>
    <submittedName>
        <fullName evidence="17">Transglycosylase domain-containing protein</fullName>
        <ecNumber evidence="17">2.4.-.-</ecNumber>
    </submittedName>
</protein>
<dbReference type="Proteomes" id="UP001312865">
    <property type="component" value="Unassembled WGS sequence"/>
</dbReference>
<reference evidence="17 18" key="1">
    <citation type="journal article" date="2018" name="J. Microbiol.">
        <title>Bacillus spongiae sp. nov., isolated from sponge of Jeju Island.</title>
        <authorList>
            <person name="Lee G.E."/>
            <person name="Im W.T."/>
            <person name="Park J.S."/>
        </authorList>
    </citation>
    <scope>NUCLEOTIDE SEQUENCE [LARGE SCALE GENOMIC DNA]</scope>
    <source>
        <strain evidence="17 18">135PIL107-10</strain>
    </source>
</reference>
<evidence type="ECO:0000256" key="5">
    <source>
        <dbReference type="ARBA" id="ARBA00022676"/>
    </source>
</evidence>